<protein>
    <submittedName>
        <fullName evidence="4">DUF6049 family protein</fullName>
    </submittedName>
</protein>
<evidence type="ECO:0000256" key="1">
    <source>
        <dbReference type="SAM" id="MobiDB-lite"/>
    </source>
</evidence>
<keyword evidence="2" id="KW-1133">Transmembrane helix</keyword>
<keyword evidence="3" id="KW-0732">Signal</keyword>
<feature type="signal peptide" evidence="3">
    <location>
        <begin position="1"/>
        <end position="25"/>
    </location>
</feature>
<feature type="transmembrane region" description="Helical" evidence="2">
    <location>
        <begin position="677"/>
        <end position="698"/>
    </location>
</feature>
<comment type="caution">
    <text evidence="4">The sequence shown here is derived from an EMBL/GenBank/DDBJ whole genome shotgun (WGS) entry which is preliminary data.</text>
</comment>
<dbReference type="RefSeq" id="WP_263250264.1">
    <property type="nucleotide sequence ID" value="NZ_BAABLT010000040.1"/>
</dbReference>
<sequence length="740" mass="77820">MRFLLAAVVAALFAVVVPPMPGAHAQEGDKFARLDVTKITPSVVTGGSPGELVVAGRLTNTGDRAISDVEVRIQRGNPVTDEPATQRAMRGDVPTVTEPAFSPVVDRLAPGQQVPVEFHIPFTGPNSLQISQPGIFPLLVNINGVPRSGSRARIAEGRFLLPVSAPPGGAPARPSQPTPTSMVVPIVDYPRLVQDAGAGSRPVLSDDQLSGSLAPGGRLYGLVQAVSDSAPSGSPLGSALCFAIDPDLLATVKAMRGGYLVRQPNGSTVEGIGAKAADLWLSKLRDATSGRCVIALPYADADVAALGRAGLPDLIKGAMDGSQLVNELLHVEPRQTAWPIEGALDEPAAGELPGVTSALLEPQSLSTPPGSLSPVRVRGHDLAAIPIDPLLTSALDPQHDTATKVTALSPPDNGSLSAQDALGALAFRASQGSLPNSTSVLVPPRRWNMRADDLRSLLSGMQQLDAEGYIKPTALPNPDPSALPQADLTYPVGASADEIPQPVLNSIARQNFKVGDLFRSAEKERSVGVDPAEVTTPLRNGLLRAASSAWRSNPDAAHRWLRKAVSTLDGTLGKVRIEEYAGNIVLAQSNSPIPLTVVNDLPIKVRMMLHVPRTPGVQIKDLGVLKIPPHSKRQFWLDTTTHRPGKFNIDITATTEAGTVLGPTKRLQVESSTYGSLIPALTVGAGALLVVLSGIRIVRRARNRRRRIASGEAVEPDENARIDTSETAGISTTDGDRNPD</sequence>
<keyword evidence="2" id="KW-0472">Membrane</keyword>
<reference evidence="5" key="1">
    <citation type="journal article" date="2019" name="Int. J. Syst. Evol. Microbiol.">
        <title>The Global Catalogue of Microorganisms (GCM) 10K type strain sequencing project: providing services to taxonomists for standard genome sequencing and annotation.</title>
        <authorList>
            <consortium name="The Broad Institute Genomics Platform"/>
            <consortium name="The Broad Institute Genome Sequencing Center for Infectious Disease"/>
            <person name="Wu L."/>
            <person name="Ma J."/>
        </authorList>
    </citation>
    <scope>NUCLEOTIDE SEQUENCE [LARGE SCALE GENOMIC DNA]</scope>
    <source>
        <strain evidence="5">CCUG 56401</strain>
    </source>
</reference>
<dbReference type="InterPro" id="IPR046112">
    <property type="entry name" value="DUF6049"/>
</dbReference>
<feature type="region of interest" description="Disordered" evidence="1">
    <location>
        <begin position="710"/>
        <end position="740"/>
    </location>
</feature>
<evidence type="ECO:0000256" key="2">
    <source>
        <dbReference type="SAM" id="Phobius"/>
    </source>
</evidence>
<gene>
    <name evidence="4" type="ORF">ACFQ16_18430</name>
</gene>
<dbReference type="Proteomes" id="UP001597018">
    <property type="component" value="Unassembled WGS sequence"/>
</dbReference>
<evidence type="ECO:0000313" key="5">
    <source>
        <dbReference type="Proteomes" id="UP001597018"/>
    </source>
</evidence>
<dbReference type="EMBL" id="JBHTIW010000015">
    <property type="protein sequence ID" value="MFD0921727.1"/>
    <property type="molecule type" value="Genomic_DNA"/>
</dbReference>
<keyword evidence="2" id="KW-0812">Transmembrane</keyword>
<organism evidence="4 5">
    <name type="scientific">Saccharopolyspora rosea</name>
    <dbReference type="NCBI Taxonomy" id="524884"/>
    <lineage>
        <taxon>Bacteria</taxon>
        <taxon>Bacillati</taxon>
        <taxon>Actinomycetota</taxon>
        <taxon>Actinomycetes</taxon>
        <taxon>Pseudonocardiales</taxon>
        <taxon>Pseudonocardiaceae</taxon>
        <taxon>Saccharopolyspora</taxon>
    </lineage>
</organism>
<keyword evidence="5" id="KW-1185">Reference proteome</keyword>
<feature type="chain" id="PRO_5047462225" evidence="3">
    <location>
        <begin position="26"/>
        <end position="740"/>
    </location>
</feature>
<accession>A0ABW3FVD0</accession>
<proteinExistence type="predicted"/>
<dbReference type="Pfam" id="PF19516">
    <property type="entry name" value="DUF6049"/>
    <property type="match status" value="2"/>
</dbReference>
<evidence type="ECO:0000313" key="4">
    <source>
        <dbReference type="EMBL" id="MFD0921727.1"/>
    </source>
</evidence>
<evidence type="ECO:0000256" key="3">
    <source>
        <dbReference type="SAM" id="SignalP"/>
    </source>
</evidence>
<name>A0ABW3FVD0_9PSEU</name>